<sequence>MTMCITSHLDKGVIVAEYLLGKSTYRQLGLKYDVDFRIIHSWVMKFQGKEKPKKKSANDTPQKAVVNLDEALVVLTEALHKEKLRNELLNTMIDIAEKDLQISIRKKFGTNQ</sequence>
<dbReference type="Proteomes" id="UP001595906">
    <property type="component" value="Unassembled WGS sequence"/>
</dbReference>
<keyword evidence="2" id="KW-1185">Reference proteome</keyword>
<name>A0ABV8PY51_9BACT</name>
<proteinExistence type="predicted"/>
<reference evidence="2" key="1">
    <citation type="journal article" date="2019" name="Int. J. Syst. Evol. Microbiol.">
        <title>The Global Catalogue of Microorganisms (GCM) 10K type strain sequencing project: providing services to taxonomists for standard genome sequencing and annotation.</title>
        <authorList>
            <consortium name="The Broad Institute Genomics Platform"/>
            <consortium name="The Broad Institute Genome Sequencing Center for Infectious Disease"/>
            <person name="Wu L."/>
            <person name="Ma J."/>
        </authorList>
    </citation>
    <scope>NUCLEOTIDE SEQUENCE [LARGE SCALE GENOMIC DNA]</scope>
    <source>
        <strain evidence="2">CECT 8010</strain>
    </source>
</reference>
<gene>
    <name evidence="1" type="ORF">ACFOW1_08660</name>
</gene>
<protein>
    <recommendedName>
        <fullName evidence="3">Transposase</fullName>
    </recommendedName>
</protein>
<evidence type="ECO:0000313" key="2">
    <source>
        <dbReference type="Proteomes" id="UP001595906"/>
    </source>
</evidence>
<comment type="caution">
    <text evidence="1">The sequence shown here is derived from an EMBL/GenBank/DDBJ whole genome shotgun (WGS) entry which is preliminary data.</text>
</comment>
<dbReference type="RefSeq" id="WP_379013621.1">
    <property type="nucleotide sequence ID" value="NZ_JBHSDC010000012.1"/>
</dbReference>
<evidence type="ECO:0008006" key="3">
    <source>
        <dbReference type="Google" id="ProtNLM"/>
    </source>
</evidence>
<dbReference type="EMBL" id="JBHSDC010000012">
    <property type="protein sequence ID" value="MFC4231961.1"/>
    <property type="molecule type" value="Genomic_DNA"/>
</dbReference>
<accession>A0ABV8PY51</accession>
<organism evidence="1 2">
    <name type="scientific">Parasediminibacterium paludis</name>
    <dbReference type="NCBI Taxonomy" id="908966"/>
    <lineage>
        <taxon>Bacteria</taxon>
        <taxon>Pseudomonadati</taxon>
        <taxon>Bacteroidota</taxon>
        <taxon>Chitinophagia</taxon>
        <taxon>Chitinophagales</taxon>
        <taxon>Chitinophagaceae</taxon>
        <taxon>Parasediminibacterium</taxon>
    </lineage>
</organism>
<evidence type="ECO:0000313" key="1">
    <source>
        <dbReference type="EMBL" id="MFC4231961.1"/>
    </source>
</evidence>